<sequence>MCSCDSCECMDYVCCTPRGKAVFFSLWTIVNSAIAIAFLSYADGSAWYMYISYAVTALHVLGGILLLLGVLRHWAKCFLTGIIISSFFPYWFIYFIYLAVVQLIFTITSCRYYSTVLKKSSDNH</sequence>
<evidence type="ECO:0000256" key="1">
    <source>
        <dbReference type="SAM" id="Phobius"/>
    </source>
</evidence>
<reference evidence="2 4" key="1">
    <citation type="journal article" date="2007" name="Nature">
        <title>Evolution of genes and genomes on the Drosophila phylogeny.</title>
        <authorList>
            <consortium name="Drosophila 12 Genomes Consortium"/>
            <person name="Clark A.G."/>
            <person name="Eisen M.B."/>
            <person name="Smith D.R."/>
            <person name="Bergman C.M."/>
            <person name="Oliver B."/>
            <person name="Markow T.A."/>
            <person name="Kaufman T.C."/>
            <person name="Kellis M."/>
            <person name="Gelbart W."/>
            <person name="Iyer V.N."/>
            <person name="Pollard D.A."/>
            <person name="Sackton T.B."/>
            <person name="Larracuente A.M."/>
            <person name="Singh N.D."/>
            <person name="Abad J.P."/>
            <person name="Abt D.N."/>
            <person name="Adryan B."/>
            <person name="Aguade M."/>
            <person name="Akashi H."/>
            <person name="Anderson W.W."/>
            <person name="Aquadro C.F."/>
            <person name="Ardell D.H."/>
            <person name="Arguello R."/>
            <person name="Artieri C.G."/>
            <person name="Barbash D.A."/>
            <person name="Barker D."/>
            <person name="Barsanti P."/>
            <person name="Batterham P."/>
            <person name="Batzoglou S."/>
            <person name="Begun D."/>
            <person name="Bhutkar A."/>
            <person name="Blanco E."/>
            <person name="Bosak S.A."/>
            <person name="Bradley R.K."/>
            <person name="Brand A.D."/>
            <person name="Brent M.R."/>
            <person name="Brooks A.N."/>
            <person name="Brown R.H."/>
            <person name="Butlin R.K."/>
            <person name="Caggese C."/>
            <person name="Calvi B.R."/>
            <person name="Bernardo de Carvalho A."/>
            <person name="Caspi A."/>
            <person name="Castrezana S."/>
            <person name="Celniker S.E."/>
            <person name="Chang J.L."/>
            <person name="Chapple C."/>
            <person name="Chatterji S."/>
            <person name="Chinwalla A."/>
            <person name="Civetta A."/>
            <person name="Clifton S.W."/>
            <person name="Comeron J.M."/>
            <person name="Costello J.C."/>
            <person name="Coyne J.A."/>
            <person name="Daub J."/>
            <person name="David R.G."/>
            <person name="Delcher A.L."/>
            <person name="Delehaunty K."/>
            <person name="Do C.B."/>
            <person name="Ebling H."/>
            <person name="Edwards K."/>
            <person name="Eickbush T."/>
            <person name="Evans J.D."/>
            <person name="Filipski A."/>
            <person name="Findeiss S."/>
            <person name="Freyhult E."/>
            <person name="Fulton L."/>
            <person name="Fulton R."/>
            <person name="Garcia A.C."/>
            <person name="Gardiner A."/>
            <person name="Garfield D.A."/>
            <person name="Garvin B.E."/>
            <person name="Gibson G."/>
            <person name="Gilbert D."/>
            <person name="Gnerre S."/>
            <person name="Godfrey J."/>
            <person name="Good R."/>
            <person name="Gotea V."/>
            <person name="Gravely B."/>
            <person name="Greenberg A.J."/>
            <person name="Griffiths-Jones S."/>
            <person name="Gross S."/>
            <person name="Guigo R."/>
            <person name="Gustafson E.A."/>
            <person name="Haerty W."/>
            <person name="Hahn M.W."/>
            <person name="Halligan D.L."/>
            <person name="Halpern A.L."/>
            <person name="Halter G.M."/>
            <person name="Han M.V."/>
            <person name="Heger A."/>
            <person name="Hillier L."/>
            <person name="Hinrichs A.S."/>
            <person name="Holmes I."/>
            <person name="Hoskins R.A."/>
            <person name="Hubisz M.J."/>
            <person name="Hultmark D."/>
            <person name="Huntley M.A."/>
            <person name="Jaffe D.B."/>
            <person name="Jagadeeshan S."/>
            <person name="Jeck W.R."/>
            <person name="Johnson J."/>
            <person name="Jones C.D."/>
            <person name="Jordan W.C."/>
            <person name="Karpen G.H."/>
            <person name="Kataoka E."/>
            <person name="Keightley P.D."/>
            <person name="Kheradpour P."/>
            <person name="Kirkness E.F."/>
            <person name="Koerich L.B."/>
            <person name="Kristiansen K."/>
            <person name="Kudrna D."/>
            <person name="Kulathinal R.J."/>
            <person name="Kumar S."/>
            <person name="Kwok R."/>
            <person name="Lander E."/>
            <person name="Langley C.H."/>
            <person name="Lapoint R."/>
            <person name="Lazzaro B.P."/>
            <person name="Lee S.J."/>
            <person name="Levesque L."/>
            <person name="Li R."/>
            <person name="Lin C.F."/>
            <person name="Lin M.F."/>
            <person name="Lindblad-Toh K."/>
            <person name="Llopart A."/>
            <person name="Long M."/>
            <person name="Low L."/>
            <person name="Lozovsky E."/>
            <person name="Lu J."/>
            <person name="Luo M."/>
            <person name="Machado C.A."/>
            <person name="Makalowski W."/>
            <person name="Marzo M."/>
            <person name="Matsuda M."/>
            <person name="Matzkin L."/>
            <person name="McAllister B."/>
            <person name="McBride C.S."/>
            <person name="McKernan B."/>
            <person name="McKernan K."/>
            <person name="Mendez-Lago M."/>
            <person name="Minx P."/>
            <person name="Mollenhauer M.U."/>
            <person name="Montooth K."/>
            <person name="Mount S.M."/>
            <person name="Mu X."/>
            <person name="Myers E."/>
            <person name="Negre B."/>
            <person name="Newfeld S."/>
            <person name="Nielsen R."/>
            <person name="Noor M.A."/>
            <person name="O'Grady P."/>
            <person name="Pachter L."/>
            <person name="Papaceit M."/>
            <person name="Parisi M.J."/>
            <person name="Parisi M."/>
            <person name="Parts L."/>
            <person name="Pedersen J.S."/>
            <person name="Pesole G."/>
            <person name="Phillippy A.M."/>
            <person name="Ponting C.P."/>
            <person name="Pop M."/>
            <person name="Porcelli D."/>
            <person name="Powell J.R."/>
            <person name="Prohaska S."/>
            <person name="Pruitt K."/>
            <person name="Puig M."/>
            <person name="Quesneville H."/>
            <person name="Ram K.R."/>
            <person name="Rand D."/>
            <person name="Rasmussen M.D."/>
            <person name="Reed L.K."/>
            <person name="Reenan R."/>
            <person name="Reily A."/>
            <person name="Remington K.A."/>
            <person name="Rieger T.T."/>
            <person name="Ritchie M.G."/>
            <person name="Robin C."/>
            <person name="Rogers Y.H."/>
            <person name="Rohde C."/>
            <person name="Rozas J."/>
            <person name="Rubenfield M.J."/>
            <person name="Ruiz A."/>
            <person name="Russo S."/>
            <person name="Salzberg S.L."/>
            <person name="Sanchez-Gracia A."/>
            <person name="Saranga D.J."/>
            <person name="Sato H."/>
            <person name="Schaeffer S.W."/>
            <person name="Schatz M.C."/>
            <person name="Schlenke T."/>
            <person name="Schwartz R."/>
            <person name="Segarra C."/>
            <person name="Singh R.S."/>
            <person name="Sirot L."/>
            <person name="Sirota M."/>
            <person name="Sisneros N.B."/>
            <person name="Smith C.D."/>
            <person name="Smith T.F."/>
            <person name="Spieth J."/>
            <person name="Stage D.E."/>
            <person name="Stark A."/>
            <person name="Stephan W."/>
            <person name="Strausberg R.L."/>
            <person name="Strempel S."/>
            <person name="Sturgill D."/>
            <person name="Sutton G."/>
            <person name="Sutton G.G."/>
            <person name="Tao W."/>
            <person name="Teichmann S."/>
            <person name="Tobari Y.N."/>
            <person name="Tomimura Y."/>
            <person name="Tsolas J.M."/>
            <person name="Valente V.L."/>
            <person name="Venter E."/>
            <person name="Venter J.C."/>
            <person name="Vicario S."/>
            <person name="Vieira F.G."/>
            <person name="Vilella A.J."/>
            <person name="Villasante A."/>
            <person name="Walenz B."/>
            <person name="Wang J."/>
            <person name="Wasserman M."/>
            <person name="Watts T."/>
            <person name="Wilson D."/>
            <person name="Wilson R.K."/>
            <person name="Wing R.A."/>
            <person name="Wolfner M.F."/>
            <person name="Wong A."/>
            <person name="Wong G.K."/>
            <person name="Wu C.I."/>
            <person name="Wu G."/>
            <person name="Yamamoto D."/>
            <person name="Yang H.P."/>
            <person name="Yang S.P."/>
            <person name="Yorke J.A."/>
            <person name="Yoshida K."/>
            <person name="Zdobnov E."/>
            <person name="Zhang P."/>
            <person name="Zhang Y."/>
            <person name="Zimin A.V."/>
            <person name="Baldwin J."/>
            <person name="Abdouelleil A."/>
            <person name="Abdulkadir J."/>
            <person name="Abebe A."/>
            <person name="Abera B."/>
            <person name="Abreu J."/>
            <person name="Acer S.C."/>
            <person name="Aftuck L."/>
            <person name="Alexander A."/>
            <person name="An P."/>
            <person name="Anderson E."/>
            <person name="Anderson S."/>
            <person name="Arachi H."/>
            <person name="Azer M."/>
            <person name="Bachantsang P."/>
            <person name="Barry A."/>
            <person name="Bayul T."/>
            <person name="Berlin A."/>
            <person name="Bessette D."/>
            <person name="Bloom T."/>
            <person name="Blye J."/>
            <person name="Boguslavskiy L."/>
            <person name="Bonnet C."/>
            <person name="Boukhgalter B."/>
            <person name="Bourzgui I."/>
            <person name="Brown A."/>
            <person name="Cahill P."/>
            <person name="Channer S."/>
            <person name="Cheshatsang Y."/>
            <person name="Chuda L."/>
            <person name="Citroen M."/>
            <person name="Collymore A."/>
            <person name="Cooke P."/>
            <person name="Costello M."/>
            <person name="D'Aco K."/>
            <person name="Daza R."/>
            <person name="De Haan G."/>
            <person name="DeGray S."/>
            <person name="DeMaso C."/>
            <person name="Dhargay N."/>
            <person name="Dooley K."/>
            <person name="Dooley E."/>
            <person name="Doricent M."/>
            <person name="Dorje P."/>
            <person name="Dorjee K."/>
            <person name="Dupes A."/>
            <person name="Elong R."/>
            <person name="Falk J."/>
            <person name="Farina A."/>
            <person name="Faro S."/>
            <person name="Ferguson D."/>
            <person name="Fisher S."/>
            <person name="Foley C.D."/>
            <person name="Franke A."/>
            <person name="Friedrich D."/>
            <person name="Gadbois L."/>
            <person name="Gearin G."/>
            <person name="Gearin C.R."/>
            <person name="Giannoukos G."/>
            <person name="Goode T."/>
            <person name="Graham J."/>
            <person name="Grandbois E."/>
            <person name="Grewal S."/>
            <person name="Gyaltsen K."/>
            <person name="Hafez N."/>
            <person name="Hagos B."/>
            <person name="Hall J."/>
            <person name="Henson C."/>
            <person name="Hollinger A."/>
            <person name="Honan T."/>
            <person name="Huard M.D."/>
            <person name="Hughes L."/>
            <person name="Hurhula B."/>
            <person name="Husby M.E."/>
            <person name="Kamat A."/>
            <person name="Kanga B."/>
            <person name="Kashin S."/>
            <person name="Khazanovich D."/>
            <person name="Kisner P."/>
            <person name="Lance K."/>
            <person name="Lara M."/>
            <person name="Lee W."/>
            <person name="Lennon N."/>
            <person name="Letendre F."/>
            <person name="LeVine R."/>
            <person name="Lipovsky A."/>
            <person name="Liu X."/>
            <person name="Liu J."/>
            <person name="Liu S."/>
            <person name="Lokyitsang T."/>
            <person name="Lokyitsang Y."/>
            <person name="Lubonja R."/>
            <person name="Lui A."/>
            <person name="MacDonald P."/>
            <person name="Magnisalis V."/>
            <person name="Maru K."/>
            <person name="Matthews C."/>
            <person name="McCusker W."/>
            <person name="McDonough S."/>
            <person name="Mehta T."/>
            <person name="Meldrim J."/>
            <person name="Meneus L."/>
            <person name="Mihai O."/>
            <person name="Mihalev A."/>
            <person name="Mihova T."/>
            <person name="Mittelman R."/>
            <person name="Mlenga V."/>
            <person name="Montmayeur A."/>
            <person name="Mulrain L."/>
            <person name="Navidi A."/>
            <person name="Naylor J."/>
            <person name="Negash T."/>
            <person name="Nguyen T."/>
            <person name="Nguyen N."/>
            <person name="Nicol R."/>
            <person name="Norbu C."/>
            <person name="Norbu N."/>
            <person name="Novod N."/>
            <person name="O'Neill B."/>
            <person name="Osman S."/>
            <person name="Markiewicz E."/>
            <person name="Oyono O.L."/>
            <person name="Patti C."/>
            <person name="Phunkhang P."/>
            <person name="Pierre F."/>
            <person name="Priest M."/>
            <person name="Raghuraman S."/>
            <person name="Rege F."/>
            <person name="Reyes R."/>
            <person name="Rise C."/>
            <person name="Rogov P."/>
            <person name="Ross K."/>
            <person name="Ryan E."/>
            <person name="Settipalli S."/>
            <person name="Shea T."/>
            <person name="Sherpa N."/>
            <person name="Shi L."/>
            <person name="Shih D."/>
            <person name="Sparrow T."/>
            <person name="Spaulding J."/>
            <person name="Stalker J."/>
            <person name="Stange-Thomann N."/>
            <person name="Stavropoulos S."/>
            <person name="Stone C."/>
            <person name="Strader C."/>
            <person name="Tesfaye S."/>
            <person name="Thomson T."/>
            <person name="Thoulutsang Y."/>
            <person name="Thoulutsang D."/>
            <person name="Topham K."/>
            <person name="Topping I."/>
            <person name="Tsamla T."/>
            <person name="Vassiliev H."/>
            <person name="Vo A."/>
            <person name="Wangchuk T."/>
            <person name="Wangdi T."/>
            <person name="Weiand M."/>
            <person name="Wilkinson J."/>
            <person name="Wilson A."/>
            <person name="Yadav S."/>
            <person name="Young G."/>
            <person name="Yu Q."/>
            <person name="Zembek L."/>
            <person name="Zhong D."/>
            <person name="Zimmer A."/>
            <person name="Zwirko Z."/>
            <person name="Jaffe D.B."/>
            <person name="Alvarez P."/>
            <person name="Brockman W."/>
            <person name="Butler J."/>
            <person name="Chin C."/>
            <person name="Gnerre S."/>
            <person name="Grabherr M."/>
            <person name="Kleber M."/>
            <person name="Mauceli E."/>
            <person name="MacCallum I."/>
        </authorList>
    </citation>
    <scope>NUCLEOTIDE SEQUENCE [LARGE SCALE GENOMIC DNA]</scope>
    <source>
        <strain evidence="2">TSC#15010-1051.87</strain>
        <strain evidence="4">Tucson 15010-1051.87</strain>
    </source>
</reference>
<reference evidence="2" key="3">
    <citation type="submission" date="2015-11" db="EMBL/GenBank/DDBJ databases">
        <authorList>
            <consortium name="FlyBase"/>
        </authorList>
    </citation>
    <scope>NUCLEOTIDE SEQUENCE</scope>
    <source>
        <strain evidence="2">TSC#15010-1051.87</strain>
    </source>
</reference>
<evidence type="ECO:0000313" key="3">
    <source>
        <dbReference type="EMBL" id="KRF81650.1"/>
    </source>
</evidence>
<dbReference type="EMBL" id="CH940649">
    <property type="protein sequence ID" value="KRF81650.1"/>
    <property type="molecule type" value="Genomic_DNA"/>
</dbReference>
<dbReference type="KEGG" id="dvi:26531879"/>
<gene>
    <name evidence="2" type="primary">Dvir\GJ27109</name>
    <name evidence="2" type="ORF">Dvir_GJ27109</name>
</gene>
<keyword evidence="1" id="KW-0812">Transmembrane</keyword>
<feature type="transmembrane region" description="Helical" evidence="1">
    <location>
        <begin position="47"/>
        <end position="71"/>
    </location>
</feature>
<keyword evidence="1" id="KW-0472">Membrane</keyword>
<reference evidence="2" key="2">
    <citation type="journal article" date="2008" name="Bioinformatics">
        <title>Assembly reconciliation.</title>
        <authorList>
            <person name="Zimin A.V."/>
            <person name="Smith D.R."/>
            <person name="Sutton G."/>
            <person name="Yorke J.A."/>
        </authorList>
    </citation>
    <scope>NUCLEOTIDE SEQUENCE</scope>
    <source>
        <strain evidence="2">TSC#15010-1051.87</strain>
    </source>
</reference>
<feature type="transmembrane region" description="Helical" evidence="1">
    <location>
        <begin position="78"/>
        <end position="105"/>
    </location>
</feature>
<evidence type="ECO:0000313" key="2">
    <source>
        <dbReference type="EMBL" id="KRF81648.1"/>
    </source>
</evidence>
<accession>A0A0Q9WMR6</accession>
<evidence type="ECO:0000313" key="4">
    <source>
        <dbReference type="Proteomes" id="UP000008792"/>
    </source>
</evidence>
<proteinExistence type="predicted"/>
<feature type="transmembrane region" description="Helical" evidence="1">
    <location>
        <begin position="21"/>
        <end position="41"/>
    </location>
</feature>
<dbReference type="OrthoDB" id="10571214at2759"/>
<name>A0A0Q9WMR6_DROVI</name>
<dbReference type="EMBL" id="CH940649">
    <property type="protein sequence ID" value="KRF81648.1"/>
    <property type="molecule type" value="Genomic_DNA"/>
</dbReference>
<protein>
    <submittedName>
        <fullName evidence="2">Uncharacterized protein, isoform A</fullName>
    </submittedName>
    <submittedName>
        <fullName evidence="3">Uncharacterized protein, isoform C</fullName>
    </submittedName>
</protein>
<organism evidence="2 4">
    <name type="scientific">Drosophila virilis</name>
    <name type="common">Fruit fly</name>
    <dbReference type="NCBI Taxonomy" id="7244"/>
    <lineage>
        <taxon>Eukaryota</taxon>
        <taxon>Metazoa</taxon>
        <taxon>Ecdysozoa</taxon>
        <taxon>Arthropoda</taxon>
        <taxon>Hexapoda</taxon>
        <taxon>Insecta</taxon>
        <taxon>Pterygota</taxon>
        <taxon>Neoptera</taxon>
        <taxon>Endopterygota</taxon>
        <taxon>Diptera</taxon>
        <taxon>Brachycera</taxon>
        <taxon>Muscomorpha</taxon>
        <taxon>Ephydroidea</taxon>
        <taxon>Drosophilidae</taxon>
        <taxon>Drosophila</taxon>
    </lineage>
</organism>
<dbReference type="Proteomes" id="UP000008792">
    <property type="component" value="Unassembled WGS sequence"/>
</dbReference>
<dbReference type="InParanoid" id="A0A0Q9WMR6"/>
<dbReference type="AlphaFoldDB" id="A0A0Q9WMR6"/>
<keyword evidence="1" id="KW-1133">Transmembrane helix</keyword>
<keyword evidence="4" id="KW-1185">Reference proteome</keyword>